<evidence type="ECO:0000256" key="1">
    <source>
        <dbReference type="ARBA" id="ARBA00022475"/>
    </source>
</evidence>
<evidence type="ECO:0000256" key="4">
    <source>
        <dbReference type="ARBA" id="ARBA00022692"/>
    </source>
</evidence>
<keyword evidence="3 9" id="KW-0808">Transferase</keyword>
<evidence type="ECO:0000256" key="6">
    <source>
        <dbReference type="ARBA" id="ARBA00022989"/>
    </source>
</evidence>
<keyword evidence="2" id="KW-0328">Glycosyltransferase</keyword>
<organism evidence="9 10">
    <name type="scientific">Candidatus Daviesbacteria bacterium GW2011_GWA1_36_8</name>
    <dbReference type="NCBI Taxonomy" id="1618417"/>
    <lineage>
        <taxon>Bacteria</taxon>
        <taxon>Candidatus Daviesiibacteriota</taxon>
    </lineage>
</organism>
<sequence length="61" mass="7125">MQRKGIDISLVIPARNEQESVETLYGEIIKSLKRLKKKYEIIFVDDGSTDKTFIKLKKIKK</sequence>
<evidence type="ECO:0000256" key="5">
    <source>
        <dbReference type="ARBA" id="ARBA00022985"/>
    </source>
</evidence>
<dbReference type="InterPro" id="IPR029044">
    <property type="entry name" value="Nucleotide-diphossugar_trans"/>
</dbReference>
<gene>
    <name evidence="9" type="ORF">US28_C0011G0049</name>
</gene>
<evidence type="ECO:0000313" key="10">
    <source>
        <dbReference type="Proteomes" id="UP000034448"/>
    </source>
</evidence>
<keyword evidence="4" id="KW-0812">Transmembrane</keyword>
<proteinExistence type="predicted"/>
<dbReference type="InterPro" id="IPR001173">
    <property type="entry name" value="Glyco_trans_2-like"/>
</dbReference>
<evidence type="ECO:0000256" key="7">
    <source>
        <dbReference type="ARBA" id="ARBA00023136"/>
    </source>
</evidence>
<dbReference type="AlphaFoldDB" id="A0A0G0F9C8"/>
<name>A0A0G0F9C8_9BACT</name>
<dbReference type="PANTHER" id="PTHR48090">
    <property type="entry name" value="UNDECAPRENYL-PHOSPHATE 4-DEOXY-4-FORMAMIDO-L-ARABINOSE TRANSFERASE-RELATED"/>
    <property type="match status" value="1"/>
</dbReference>
<comment type="caution">
    <text evidence="9">The sequence shown here is derived from an EMBL/GenBank/DDBJ whole genome shotgun (WGS) entry which is preliminary data.</text>
</comment>
<dbReference type="InterPro" id="IPR050256">
    <property type="entry name" value="Glycosyltransferase_2"/>
</dbReference>
<dbReference type="GO" id="GO:0016757">
    <property type="term" value="F:glycosyltransferase activity"/>
    <property type="evidence" value="ECO:0007669"/>
    <property type="project" value="UniProtKB-KW"/>
</dbReference>
<keyword evidence="7" id="KW-0472">Membrane</keyword>
<accession>A0A0G0F9C8</accession>
<dbReference type="Gene3D" id="3.90.550.10">
    <property type="entry name" value="Spore Coat Polysaccharide Biosynthesis Protein SpsA, Chain A"/>
    <property type="match status" value="1"/>
</dbReference>
<protein>
    <submittedName>
        <fullName evidence="9">Glycosyl transferase family 2</fullName>
    </submittedName>
</protein>
<evidence type="ECO:0000313" key="9">
    <source>
        <dbReference type="EMBL" id="KKQ15753.1"/>
    </source>
</evidence>
<reference evidence="9 10" key="1">
    <citation type="journal article" date="2015" name="Nature">
        <title>rRNA introns, odd ribosomes, and small enigmatic genomes across a large radiation of phyla.</title>
        <authorList>
            <person name="Brown C.T."/>
            <person name="Hug L.A."/>
            <person name="Thomas B.C."/>
            <person name="Sharon I."/>
            <person name="Castelle C.J."/>
            <person name="Singh A."/>
            <person name="Wilkins M.J."/>
            <person name="Williams K.H."/>
            <person name="Banfield J.F."/>
        </authorList>
    </citation>
    <scope>NUCLEOTIDE SEQUENCE [LARGE SCALE GENOMIC DNA]</scope>
</reference>
<keyword evidence="1" id="KW-1003">Cell membrane</keyword>
<evidence type="ECO:0000256" key="2">
    <source>
        <dbReference type="ARBA" id="ARBA00022676"/>
    </source>
</evidence>
<dbReference type="GO" id="GO:0005886">
    <property type="term" value="C:plasma membrane"/>
    <property type="evidence" value="ECO:0007669"/>
    <property type="project" value="TreeGrafter"/>
</dbReference>
<dbReference type="Proteomes" id="UP000034448">
    <property type="component" value="Unassembled WGS sequence"/>
</dbReference>
<evidence type="ECO:0000256" key="3">
    <source>
        <dbReference type="ARBA" id="ARBA00022679"/>
    </source>
</evidence>
<evidence type="ECO:0000259" key="8">
    <source>
        <dbReference type="Pfam" id="PF00535"/>
    </source>
</evidence>
<feature type="domain" description="Glycosyltransferase 2-like" evidence="8">
    <location>
        <begin position="9"/>
        <end position="58"/>
    </location>
</feature>
<keyword evidence="5" id="KW-0448">Lipopolysaccharide biosynthesis</keyword>
<dbReference type="EMBL" id="LBSJ01000011">
    <property type="protein sequence ID" value="KKQ15753.1"/>
    <property type="molecule type" value="Genomic_DNA"/>
</dbReference>
<dbReference type="GO" id="GO:0009103">
    <property type="term" value="P:lipopolysaccharide biosynthetic process"/>
    <property type="evidence" value="ECO:0007669"/>
    <property type="project" value="UniProtKB-KW"/>
</dbReference>
<dbReference type="PANTHER" id="PTHR48090:SF3">
    <property type="entry name" value="UNDECAPRENYL-PHOSPHATE 4-DEOXY-4-FORMAMIDO-L-ARABINOSE TRANSFERASE"/>
    <property type="match status" value="1"/>
</dbReference>
<keyword evidence="6" id="KW-1133">Transmembrane helix</keyword>
<dbReference type="SUPFAM" id="SSF53448">
    <property type="entry name" value="Nucleotide-diphospho-sugar transferases"/>
    <property type="match status" value="1"/>
</dbReference>
<dbReference type="Pfam" id="PF00535">
    <property type="entry name" value="Glycos_transf_2"/>
    <property type="match status" value="1"/>
</dbReference>
<feature type="non-terminal residue" evidence="9">
    <location>
        <position position="61"/>
    </location>
</feature>